<evidence type="ECO:0000259" key="7">
    <source>
        <dbReference type="Pfam" id="PF07669"/>
    </source>
</evidence>
<dbReference type="PRINTS" id="PR00507">
    <property type="entry name" value="N12N6MTFRASE"/>
</dbReference>
<comment type="catalytic activity">
    <reaction evidence="5">
        <text>a 2'-deoxyadenosine in DNA + S-adenosyl-L-methionine = an N(6)-methyl-2'-deoxyadenosine in DNA + S-adenosyl-L-homocysteine + H(+)</text>
        <dbReference type="Rhea" id="RHEA:15197"/>
        <dbReference type="Rhea" id="RHEA-COMP:12418"/>
        <dbReference type="Rhea" id="RHEA-COMP:12419"/>
        <dbReference type="ChEBI" id="CHEBI:15378"/>
        <dbReference type="ChEBI" id="CHEBI:57856"/>
        <dbReference type="ChEBI" id="CHEBI:59789"/>
        <dbReference type="ChEBI" id="CHEBI:90615"/>
        <dbReference type="ChEBI" id="CHEBI:90616"/>
        <dbReference type="EC" id="2.1.1.72"/>
    </reaction>
</comment>
<evidence type="ECO:0000256" key="5">
    <source>
        <dbReference type="ARBA" id="ARBA00047942"/>
    </source>
</evidence>
<keyword evidence="8" id="KW-0540">Nuclease</keyword>
<reference evidence="9" key="1">
    <citation type="submission" date="2014-02" db="EMBL/GenBank/DDBJ databases">
        <title>Complete genome sequence and comparative genomic analysis of the nitrogen-fixing bacterium Leptospirillum ferriphilum YSK.</title>
        <authorList>
            <person name="Guo X."/>
            <person name="Yin H."/>
            <person name="Liang Y."/>
            <person name="Hu Q."/>
            <person name="Ma L."/>
            <person name="Xiao Y."/>
            <person name="Zhang X."/>
            <person name="Qiu G."/>
            <person name="Liu X."/>
        </authorList>
    </citation>
    <scope>NUCLEOTIDE SEQUENCE [LARGE SCALE GENOMIC DNA]</scope>
    <source>
        <strain evidence="9">YSK</strain>
    </source>
</reference>
<dbReference type="GO" id="GO:0003676">
    <property type="term" value="F:nucleic acid binding"/>
    <property type="evidence" value="ECO:0007669"/>
    <property type="project" value="InterPro"/>
</dbReference>
<dbReference type="EC" id="2.1.1.72" evidence="1"/>
<dbReference type="GO" id="GO:0032259">
    <property type="term" value="P:methylation"/>
    <property type="evidence" value="ECO:0007669"/>
    <property type="project" value="UniProtKB-KW"/>
</dbReference>
<feature type="compositionally biased region" description="Basic and acidic residues" evidence="6">
    <location>
        <begin position="451"/>
        <end position="467"/>
    </location>
</feature>
<dbReference type="PROSITE" id="PS00092">
    <property type="entry name" value="N6_MTASE"/>
    <property type="match status" value="1"/>
</dbReference>
<dbReference type="HOGENOM" id="CLU_002881_0_0_0"/>
<protein>
    <recommendedName>
        <fullName evidence="1">site-specific DNA-methyltransferase (adenine-specific)</fullName>
        <ecNumber evidence="1">2.1.1.72</ecNumber>
    </recommendedName>
</protein>
<dbReference type="REBASE" id="87536">
    <property type="entry name" value="LfeYSKORF5505P"/>
</dbReference>
<dbReference type="InterPro" id="IPR011639">
    <property type="entry name" value="MethylTrfase_TaqI-like_dom"/>
</dbReference>
<keyword evidence="8" id="KW-0255">Endonuclease</keyword>
<sequence length="1311" mass="149209">MNPTLPLKGSSSQSGSAVFVYGGLFPPDFLRLIASFSAPFQGGEDYGVPRGLSLRDETGRWWRIAQGEWEFFRSKKTEEADPFRWIQIVLTKVLSFDDLVPIKGETVGERRFPITHLSHGGTVPLVLVSSEQSLDKTGTEWGDDHRKRSPHGLLQEFLNARPTGPRWGIVFNGKLVRLVRENPSLTRPAYIEADLERILEEDLYPDFVLFCLLFHASRFMPPKEREEPVLEIWRHESEKTGERAREELRIGVQRALEFLGNGFLAHSGNEPLRKAFACGDISAQIFHQELLRLVYRFLFLMTIEDRDLLHERKVPKEIRSRYQEGYSISTLRDRVQKRRLFDEHSDLWQGLRITFEGLACGSLALGLSPLGGIFSPDQCSHLVDAFLDNASLLSAVRALGYFESNGRFVRINYRDMDTEELGSVYEGLLELHPVVDVDGSPWRFLYVGASGDKKSDRRSGPGSERKSSGSYYTPDSLVQEMIRSALDPVIHRVLIEDGSSEKALLGLRIVDPACGSGHFLLAAARRLALELARIRMQTDSPDETSRRHALREVVAHTIFGVDMNPLAVELCRTALWIETVEPGKPLGFLDNHILCGNSLIGIFDMELLKKGIPGEAYAALSGDDKEIAKQIKKRNKPDFKSVMPRLPFQEQPIEIPEVGIDLDALPEETLEDISRKEKAWKQQISDHDPERLAADLFVAAFFLPKTKAMHGVIPVSDDLNRVLQGKSIAPEMRRAVEDCAKEFRFFHWPTMFPEIFARGGFDVVLGNPPWERVKLQEEEFFKNRSPEIAEAPNAAARKKMIEALESANRHSFGGRLYQEFLTARREAEAASQFVRTSGRYPLSGRGDVNTYAVFSETILALLNPQGRAGFLVPTGIATDDTTKFYFDHLVQNGHLVSLYDFENREGLFPAVHKSYRFSLITLGNQIRETRFVFFATRAEHLLDDRRVFALSFDEIRLFNPNTGTTPTFRSQKDKDLTRKIYQASGVFIREGQDGEPETNPWGVKFSRLFDMSNDSSLFRTKAQLSEMGGNPDGPDFIVGKIRYVPLYEAKMVHHYDHRFATYEENGKETRDVMNSEKTDSEFWVRPRYWIPENEVNRAIERTVGRILAEKCGWLLGWRDISNATNERTVIAGVIPRVGSGDTFLLIFSNRLPKEICGLLANLSTISFDYAARQKVGGTHLKYFTMKQFPVFSPEAYSEEEKEFLAMRVLELVYTAHDLEPFARDLGYDGKPFSWDPDRRAILRAEIDAFFAKKYGLTREELLFVLDPAEVCGEDYPTVTFPGLKTNEMRKFGEYRTKRLILEAWNRLFGKG</sequence>
<dbReference type="Proteomes" id="UP000027059">
    <property type="component" value="Chromosome"/>
</dbReference>
<dbReference type="InterPro" id="IPR002052">
    <property type="entry name" value="DNA_methylase_N6_adenine_CS"/>
</dbReference>
<dbReference type="KEGG" id="lfp:Y981_05505"/>
<dbReference type="Gene3D" id="3.40.50.150">
    <property type="entry name" value="Vaccinia Virus protein VP39"/>
    <property type="match status" value="1"/>
</dbReference>
<gene>
    <name evidence="8" type="ORF">Y981_05505</name>
</gene>
<dbReference type="GO" id="GO:0006304">
    <property type="term" value="P:DNA modification"/>
    <property type="evidence" value="ECO:0007669"/>
    <property type="project" value="InterPro"/>
</dbReference>
<evidence type="ECO:0000256" key="4">
    <source>
        <dbReference type="ARBA" id="ARBA00022691"/>
    </source>
</evidence>
<evidence type="ECO:0000313" key="8">
    <source>
        <dbReference type="EMBL" id="AIA30422.1"/>
    </source>
</evidence>
<feature type="domain" description="Type II methyltransferase M.TaqI-like" evidence="7">
    <location>
        <begin position="557"/>
        <end position="782"/>
    </location>
</feature>
<proteinExistence type="predicted"/>
<evidence type="ECO:0000256" key="6">
    <source>
        <dbReference type="SAM" id="MobiDB-lite"/>
    </source>
</evidence>
<keyword evidence="2" id="KW-0489">Methyltransferase</keyword>
<dbReference type="GO" id="GO:0004519">
    <property type="term" value="F:endonuclease activity"/>
    <property type="evidence" value="ECO:0007669"/>
    <property type="project" value="UniProtKB-KW"/>
</dbReference>
<dbReference type="GO" id="GO:0009007">
    <property type="term" value="F:site-specific DNA-methyltransferase (adenine-specific) activity"/>
    <property type="evidence" value="ECO:0007669"/>
    <property type="project" value="UniProtKB-EC"/>
</dbReference>
<dbReference type="PANTHER" id="PTHR33841">
    <property type="entry name" value="DNA METHYLTRANSFERASE YEEA-RELATED"/>
    <property type="match status" value="1"/>
</dbReference>
<accession>A0A059XYX3</accession>
<dbReference type="InterPro" id="IPR029063">
    <property type="entry name" value="SAM-dependent_MTases_sf"/>
</dbReference>
<name>A0A059XYX3_9BACT</name>
<keyword evidence="8" id="KW-0378">Hydrolase</keyword>
<keyword evidence="4" id="KW-0949">S-adenosyl-L-methionine</keyword>
<evidence type="ECO:0000256" key="1">
    <source>
        <dbReference type="ARBA" id="ARBA00011900"/>
    </source>
</evidence>
<dbReference type="SUPFAM" id="SSF53335">
    <property type="entry name" value="S-adenosyl-L-methionine-dependent methyltransferases"/>
    <property type="match status" value="1"/>
</dbReference>
<dbReference type="RefSeq" id="WP_051613796.1">
    <property type="nucleotide sequence ID" value="NZ_CP007243.1"/>
</dbReference>
<feature type="region of interest" description="Disordered" evidence="6">
    <location>
        <begin position="451"/>
        <end position="472"/>
    </location>
</feature>
<dbReference type="InterPro" id="IPR050953">
    <property type="entry name" value="N4_N6_ade-DNA_methylase"/>
</dbReference>
<evidence type="ECO:0000313" key="9">
    <source>
        <dbReference type="Proteomes" id="UP000027059"/>
    </source>
</evidence>
<dbReference type="Pfam" id="PF07669">
    <property type="entry name" value="Eco57I"/>
    <property type="match status" value="1"/>
</dbReference>
<dbReference type="PANTHER" id="PTHR33841:SF1">
    <property type="entry name" value="DNA METHYLTRANSFERASE A"/>
    <property type="match status" value="1"/>
</dbReference>
<organism evidence="8 9">
    <name type="scientific">Leptospirillum ferriphilum YSK</name>
    <dbReference type="NCBI Taxonomy" id="1441628"/>
    <lineage>
        <taxon>Bacteria</taxon>
        <taxon>Pseudomonadati</taxon>
        <taxon>Nitrospirota</taxon>
        <taxon>Nitrospiria</taxon>
        <taxon>Nitrospirales</taxon>
        <taxon>Nitrospiraceae</taxon>
        <taxon>Leptospirillum</taxon>
    </lineage>
</organism>
<dbReference type="OrthoDB" id="9815272at2"/>
<keyword evidence="9" id="KW-1185">Reference proteome</keyword>
<evidence type="ECO:0000256" key="2">
    <source>
        <dbReference type="ARBA" id="ARBA00022603"/>
    </source>
</evidence>
<dbReference type="EMBL" id="CP007243">
    <property type="protein sequence ID" value="AIA30422.1"/>
    <property type="molecule type" value="Genomic_DNA"/>
</dbReference>
<reference evidence="8 9" key="2">
    <citation type="journal article" date="2015" name="Biomed. Res. Int.">
        <title>Effects of Arsenite Resistance on the Growth and Functional Gene Expression of Leptospirillum ferriphilum and Acidithiobacillus thiooxidans in Pure Culture and Coculture.</title>
        <authorList>
            <person name="Jiang H."/>
            <person name="Liang Y."/>
            <person name="Yin H."/>
            <person name="Xiao Y."/>
            <person name="Guo X."/>
            <person name="Xu Y."/>
            <person name="Hu Q."/>
            <person name="Liu H."/>
            <person name="Liu X."/>
        </authorList>
    </citation>
    <scope>NUCLEOTIDE SEQUENCE [LARGE SCALE GENOMIC DNA]</scope>
    <source>
        <strain evidence="8 9">YSK</strain>
    </source>
</reference>
<keyword evidence="3" id="KW-0808">Transferase</keyword>
<evidence type="ECO:0000256" key="3">
    <source>
        <dbReference type="ARBA" id="ARBA00022679"/>
    </source>
</evidence>